<dbReference type="EMBL" id="VIWU01000001">
    <property type="protein sequence ID" value="TWF77308.1"/>
    <property type="molecule type" value="Genomic_DNA"/>
</dbReference>
<reference evidence="2 3" key="1">
    <citation type="submission" date="2019-06" db="EMBL/GenBank/DDBJ databases">
        <title>Sequencing the genomes of 1000 actinobacteria strains.</title>
        <authorList>
            <person name="Klenk H.-P."/>
        </authorList>
    </citation>
    <scope>NUCLEOTIDE SEQUENCE [LARGE SCALE GENOMIC DNA]</scope>
    <source>
        <strain evidence="2 3">DSM 45671</strain>
    </source>
</reference>
<feature type="compositionally biased region" description="Basic residues" evidence="1">
    <location>
        <begin position="128"/>
        <end position="137"/>
    </location>
</feature>
<evidence type="ECO:0000256" key="1">
    <source>
        <dbReference type="SAM" id="MobiDB-lite"/>
    </source>
</evidence>
<feature type="region of interest" description="Disordered" evidence="1">
    <location>
        <begin position="31"/>
        <end position="245"/>
    </location>
</feature>
<evidence type="ECO:0000313" key="3">
    <source>
        <dbReference type="Proteomes" id="UP000321261"/>
    </source>
</evidence>
<feature type="region of interest" description="Disordered" evidence="1">
    <location>
        <begin position="260"/>
        <end position="289"/>
    </location>
</feature>
<organism evidence="2 3">
    <name type="scientific">Pseudonocardia hierapolitana</name>
    <dbReference type="NCBI Taxonomy" id="1128676"/>
    <lineage>
        <taxon>Bacteria</taxon>
        <taxon>Bacillati</taxon>
        <taxon>Actinomycetota</taxon>
        <taxon>Actinomycetes</taxon>
        <taxon>Pseudonocardiales</taxon>
        <taxon>Pseudonocardiaceae</taxon>
        <taxon>Pseudonocardia</taxon>
    </lineage>
</organism>
<feature type="compositionally biased region" description="Basic residues" evidence="1">
    <location>
        <begin position="150"/>
        <end position="174"/>
    </location>
</feature>
<protein>
    <submittedName>
        <fullName evidence="2">Uncharacterized protein</fullName>
    </submittedName>
</protein>
<feature type="compositionally biased region" description="Basic residues" evidence="1">
    <location>
        <begin position="195"/>
        <end position="210"/>
    </location>
</feature>
<dbReference type="AlphaFoldDB" id="A0A561SR21"/>
<keyword evidence="3" id="KW-1185">Reference proteome</keyword>
<dbReference type="Proteomes" id="UP000321261">
    <property type="component" value="Unassembled WGS sequence"/>
</dbReference>
<feature type="compositionally biased region" description="Basic residues" evidence="1">
    <location>
        <begin position="65"/>
        <end position="80"/>
    </location>
</feature>
<accession>A0A561SR21</accession>
<name>A0A561SR21_9PSEU</name>
<proteinExistence type="predicted"/>
<comment type="caution">
    <text evidence="2">The sequence shown here is derived from an EMBL/GenBank/DDBJ whole genome shotgun (WGS) entry which is preliminary data.</text>
</comment>
<sequence length="320" mass="35652">MAYLADLDEDEAGAEYGATELRCYPVIDKEGAAPTFKRGYGPALDVRRPRTGRHRGTAVGAAAPRQRRQQHRRRPHHRAARGPAPAPRTPHRHPARTQDPDPPRLLRRHPRPAGLDHRPAVVLLGRIHPARHRRHADRHAPRAGLADRQQRRRRTPRRRRGRRTHRTARPHALARGHAGDRAPRKTAPRRTAAPNRRRRQPTHRHRHQHPPGRDPAANSPTSNSATGAAFGPRTGSASPRTPGCATCPCTTCPEPDLVRPRRARLRDRHLGPDARLRRSHGPPVGTQAATAADLFRPRSTGALLARPCCTCPNTRPGHRS</sequence>
<gene>
    <name evidence="2" type="ORF">FHX44_113214</name>
</gene>
<evidence type="ECO:0000313" key="2">
    <source>
        <dbReference type="EMBL" id="TWF77308.1"/>
    </source>
</evidence>